<proteinExistence type="predicted"/>
<dbReference type="VEuPathDB" id="VectorBase:ASIC000180"/>
<reference evidence="1 3" key="1">
    <citation type="journal article" date="2014" name="BMC Genomics">
        <title>Genome sequence of Anopheles sinensis provides insight into genetics basis of mosquito competence for malaria parasites.</title>
        <authorList>
            <person name="Zhou D."/>
            <person name="Zhang D."/>
            <person name="Ding G."/>
            <person name="Shi L."/>
            <person name="Hou Q."/>
            <person name="Ye Y."/>
            <person name="Xu Y."/>
            <person name="Zhou H."/>
            <person name="Xiong C."/>
            <person name="Li S."/>
            <person name="Yu J."/>
            <person name="Hong S."/>
            <person name="Yu X."/>
            <person name="Zou P."/>
            <person name="Chen C."/>
            <person name="Chang X."/>
            <person name="Wang W."/>
            <person name="Lv Y."/>
            <person name="Sun Y."/>
            <person name="Ma L."/>
            <person name="Shen B."/>
            <person name="Zhu C."/>
        </authorList>
    </citation>
    <scope>NUCLEOTIDE SEQUENCE [LARGE SCALE GENOMIC DNA]</scope>
</reference>
<reference evidence="2" key="2">
    <citation type="submission" date="2020-05" db="UniProtKB">
        <authorList>
            <consortium name="EnsemblMetazoa"/>
        </authorList>
    </citation>
    <scope>IDENTIFICATION</scope>
</reference>
<dbReference type="AlphaFoldDB" id="A0A084V9Z2"/>
<organism evidence="1">
    <name type="scientific">Anopheles sinensis</name>
    <name type="common">Mosquito</name>
    <dbReference type="NCBI Taxonomy" id="74873"/>
    <lineage>
        <taxon>Eukaryota</taxon>
        <taxon>Metazoa</taxon>
        <taxon>Ecdysozoa</taxon>
        <taxon>Arthropoda</taxon>
        <taxon>Hexapoda</taxon>
        <taxon>Insecta</taxon>
        <taxon>Pterygota</taxon>
        <taxon>Neoptera</taxon>
        <taxon>Endopterygota</taxon>
        <taxon>Diptera</taxon>
        <taxon>Nematocera</taxon>
        <taxon>Culicoidea</taxon>
        <taxon>Culicidae</taxon>
        <taxon>Anophelinae</taxon>
        <taxon>Anopheles</taxon>
    </lineage>
</organism>
<accession>A0A084V9Z2</accession>
<dbReference type="Proteomes" id="UP000030765">
    <property type="component" value="Unassembled WGS sequence"/>
</dbReference>
<evidence type="ECO:0000313" key="3">
    <source>
        <dbReference type="Proteomes" id="UP000030765"/>
    </source>
</evidence>
<keyword evidence="3" id="KW-1185">Reference proteome</keyword>
<evidence type="ECO:0000313" key="2">
    <source>
        <dbReference type="EnsemblMetazoa" id="ASIC000180-PA"/>
    </source>
</evidence>
<protein>
    <submittedName>
        <fullName evidence="1 2">Uncharacterized protein</fullName>
    </submittedName>
</protein>
<name>A0A084V9Z2_ANOSI</name>
<evidence type="ECO:0000313" key="1">
    <source>
        <dbReference type="EMBL" id="KFB34786.1"/>
    </source>
</evidence>
<dbReference type="EMBL" id="ATLV01000846">
    <property type="status" value="NOT_ANNOTATED_CDS"/>
    <property type="molecule type" value="Genomic_DNA"/>
</dbReference>
<dbReference type="EnsemblMetazoa" id="ASIC000180-RA">
    <property type="protein sequence ID" value="ASIC000180-PA"/>
    <property type="gene ID" value="ASIC000180"/>
</dbReference>
<sequence>MSGTRARNATRTVAATKGSATVNLVEDVLLVHRKRAPTPPQRATDHRARHVIRHERARLLLRVLATSHIHSPSD</sequence>
<gene>
    <name evidence="1" type="ORF">ZHAS_00000180</name>
</gene>
<dbReference type="EMBL" id="KE523913">
    <property type="protein sequence ID" value="KFB34786.1"/>
    <property type="molecule type" value="Genomic_DNA"/>
</dbReference>